<comment type="subcellular location">
    <subcellularLocation>
        <location evidence="1 8">Cell outer membrane</location>
        <topology evidence="1 8">Multi-pass membrane protein</topology>
    </subcellularLocation>
</comment>
<evidence type="ECO:0000256" key="6">
    <source>
        <dbReference type="ARBA" id="ARBA00023136"/>
    </source>
</evidence>
<evidence type="ECO:0000256" key="9">
    <source>
        <dbReference type="RuleBase" id="RU003357"/>
    </source>
</evidence>
<evidence type="ECO:0000256" key="1">
    <source>
        <dbReference type="ARBA" id="ARBA00004571"/>
    </source>
</evidence>
<dbReference type="Gene3D" id="2.40.170.20">
    <property type="entry name" value="TonB-dependent receptor, beta-barrel domain"/>
    <property type="match status" value="1"/>
</dbReference>
<dbReference type="Pfam" id="PF13715">
    <property type="entry name" value="CarbopepD_reg_2"/>
    <property type="match status" value="1"/>
</dbReference>
<dbReference type="PROSITE" id="PS52016">
    <property type="entry name" value="TONB_DEPENDENT_REC_3"/>
    <property type="match status" value="1"/>
</dbReference>
<dbReference type="InterPro" id="IPR023996">
    <property type="entry name" value="TonB-dep_OMP_SusC/RagA"/>
</dbReference>
<dbReference type="Pfam" id="PF00593">
    <property type="entry name" value="TonB_dep_Rec_b-barrel"/>
    <property type="match status" value="1"/>
</dbReference>
<dbReference type="RefSeq" id="WP_079701359.1">
    <property type="nucleotide sequence ID" value="NZ_FUYR01000001.1"/>
</dbReference>
<comment type="similarity">
    <text evidence="8 9">Belongs to the TonB-dependent receptor family.</text>
</comment>
<dbReference type="InterPro" id="IPR039426">
    <property type="entry name" value="TonB-dep_rcpt-like"/>
</dbReference>
<dbReference type="Gene3D" id="2.170.130.10">
    <property type="entry name" value="TonB-dependent receptor, plug domain"/>
    <property type="match status" value="1"/>
</dbReference>
<keyword evidence="6 8" id="KW-0472">Membrane</keyword>
<evidence type="ECO:0000256" key="5">
    <source>
        <dbReference type="ARBA" id="ARBA00023077"/>
    </source>
</evidence>
<evidence type="ECO:0000259" key="11">
    <source>
        <dbReference type="Pfam" id="PF07715"/>
    </source>
</evidence>
<organism evidence="12 13">
    <name type="scientific">Daejeonella lutea</name>
    <dbReference type="NCBI Taxonomy" id="572036"/>
    <lineage>
        <taxon>Bacteria</taxon>
        <taxon>Pseudomonadati</taxon>
        <taxon>Bacteroidota</taxon>
        <taxon>Sphingobacteriia</taxon>
        <taxon>Sphingobacteriales</taxon>
        <taxon>Sphingobacteriaceae</taxon>
        <taxon>Daejeonella</taxon>
    </lineage>
</organism>
<keyword evidence="13" id="KW-1185">Reference proteome</keyword>
<dbReference type="InterPro" id="IPR037066">
    <property type="entry name" value="Plug_dom_sf"/>
</dbReference>
<keyword evidence="7 8" id="KW-0998">Cell outer membrane</keyword>
<protein>
    <submittedName>
        <fullName evidence="12">TonB-linked outer membrane protein, SusC/RagA family</fullName>
    </submittedName>
</protein>
<name>A0A1T5AK05_9SPHI</name>
<gene>
    <name evidence="12" type="ORF">SAMN05661099_0810</name>
</gene>
<dbReference type="InterPro" id="IPR008969">
    <property type="entry name" value="CarboxyPept-like_regulatory"/>
</dbReference>
<dbReference type="OrthoDB" id="9768177at2"/>
<accession>A0A1T5AK05</accession>
<dbReference type="STRING" id="572036.SAMN05661099_0810"/>
<dbReference type="AlphaFoldDB" id="A0A1T5AK05"/>
<keyword evidence="2 8" id="KW-0813">Transport</keyword>
<evidence type="ECO:0000256" key="7">
    <source>
        <dbReference type="ARBA" id="ARBA00023237"/>
    </source>
</evidence>
<keyword evidence="4 8" id="KW-0812">Transmembrane</keyword>
<dbReference type="InterPro" id="IPR000531">
    <property type="entry name" value="Beta-barrel_TonB"/>
</dbReference>
<dbReference type="SUPFAM" id="SSF56935">
    <property type="entry name" value="Porins"/>
    <property type="match status" value="1"/>
</dbReference>
<reference evidence="13" key="1">
    <citation type="submission" date="2017-02" db="EMBL/GenBank/DDBJ databases">
        <authorList>
            <person name="Varghese N."/>
            <person name="Submissions S."/>
        </authorList>
    </citation>
    <scope>NUCLEOTIDE SEQUENCE [LARGE SCALE GENOMIC DNA]</scope>
    <source>
        <strain evidence="13">DSM 22385</strain>
    </source>
</reference>
<feature type="domain" description="TonB-dependent receptor-like beta-barrel" evidence="10">
    <location>
        <begin position="432"/>
        <end position="992"/>
    </location>
</feature>
<evidence type="ECO:0000313" key="12">
    <source>
        <dbReference type="EMBL" id="SKB35286.1"/>
    </source>
</evidence>
<dbReference type="Gene3D" id="2.60.40.1120">
    <property type="entry name" value="Carboxypeptidase-like, regulatory domain"/>
    <property type="match status" value="1"/>
</dbReference>
<dbReference type="InterPro" id="IPR023997">
    <property type="entry name" value="TonB-dep_OMP_SusC/RagA_CS"/>
</dbReference>
<dbReference type="InterPro" id="IPR012910">
    <property type="entry name" value="Plug_dom"/>
</dbReference>
<dbReference type="InterPro" id="IPR036942">
    <property type="entry name" value="Beta-barrel_TonB_sf"/>
</dbReference>
<dbReference type="Pfam" id="PF07715">
    <property type="entry name" value="Plug"/>
    <property type="match status" value="1"/>
</dbReference>
<proteinExistence type="inferred from homology"/>
<keyword evidence="3 8" id="KW-1134">Transmembrane beta strand</keyword>
<evidence type="ECO:0000256" key="8">
    <source>
        <dbReference type="PROSITE-ProRule" id="PRU01360"/>
    </source>
</evidence>
<evidence type="ECO:0000313" key="13">
    <source>
        <dbReference type="Proteomes" id="UP000189981"/>
    </source>
</evidence>
<evidence type="ECO:0000256" key="3">
    <source>
        <dbReference type="ARBA" id="ARBA00022452"/>
    </source>
</evidence>
<dbReference type="NCBIfam" id="TIGR04056">
    <property type="entry name" value="OMP_RagA_SusC"/>
    <property type="match status" value="1"/>
</dbReference>
<evidence type="ECO:0000256" key="4">
    <source>
        <dbReference type="ARBA" id="ARBA00022692"/>
    </source>
</evidence>
<dbReference type="Proteomes" id="UP000189981">
    <property type="component" value="Unassembled WGS sequence"/>
</dbReference>
<evidence type="ECO:0000256" key="2">
    <source>
        <dbReference type="ARBA" id="ARBA00022448"/>
    </source>
</evidence>
<dbReference type="SUPFAM" id="SSF49464">
    <property type="entry name" value="Carboxypeptidase regulatory domain-like"/>
    <property type="match status" value="1"/>
</dbReference>
<dbReference type="EMBL" id="FUYR01000001">
    <property type="protein sequence ID" value="SKB35286.1"/>
    <property type="molecule type" value="Genomic_DNA"/>
</dbReference>
<dbReference type="GO" id="GO:0009279">
    <property type="term" value="C:cell outer membrane"/>
    <property type="evidence" value="ECO:0007669"/>
    <property type="project" value="UniProtKB-SubCell"/>
</dbReference>
<dbReference type="NCBIfam" id="TIGR04057">
    <property type="entry name" value="SusC_RagA_signa"/>
    <property type="match status" value="1"/>
</dbReference>
<keyword evidence="5 9" id="KW-0798">TonB box</keyword>
<feature type="domain" description="TonB-dependent receptor plug" evidence="11">
    <location>
        <begin position="134"/>
        <end position="252"/>
    </location>
</feature>
<evidence type="ECO:0000259" key="10">
    <source>
        <dbReference type="Pfam" id="PF00593"/>
    </source>
</evidence>
<sequence length="1039" mass="113301">MMKFYSSGSPLSGRTEQQSYAKLLKKLLLFAFVLCVSNVAFAQKSIKGQVTENGAGLPGVSVSVKGTNRGTSTDANGNYSIMVPDKEAVLIFNMISFTRQEIKVGDQSTINISLRAENMDLNEVVVVGYGVQNRRDVTGSIARIDNSVLSTVPVGSFDAALQGRAAGVQVIQSTGMAGSGAQIRIRGTGSITAGGEPLYVMDGIPIPNVAGTYGANNVNPLASINTNDIESIEILKDASAAAIYGSRGANGVVLITTKRGQKGKPRINFASRLATSNLTAGPEMLNTQEFITLYKEAVANDFKFNPTGAPATRPLPGNVVESEALKTNTDWASLVVQTGLSTFNDFSISGGTEKFIAYLGLSNVNEKSFLVNDAFNRNSARLNLDYNPFKFLKVGGNISYSSTRRNVIPNAWDGGYGLAISNALPYFPAYNADGSLYTPPVSANPVAQIEQRTRKAWGGRTLSNLFTDVTFLKNLSLRLEGNLDYSDNSNYALTTSVVSPTPTASDGRSYLTNWNTKALLNYSLDLNKVHRFRFMAGTEQLKYTTGGKTRNVTFDPGKEDWLYNNPALPAEVNPDGTQNTNNRLTIAVPSEYTFISLFGRVNYTLKDKYIFTGTVRRDGSSRFGVNNKFGTFPAVSAAWIITEENFMKSAKALSYLKLKAGYGLTGNAEIGNYAQWGTTNVQNTNIYNGQQFWTINALANPDLKWETTTKYDAALEYGFLNNRLTGELAYYVNNAKDLFLGVRTPTSTGQGSVLANVGKLRNEGVEISLNSKNIVKKNFTWSTDLNLARNTNKVIDVGTASPDALGGVGDTRVIVGQPISTNFLVKTLYIDPADGMPVYEMLDPITKKPNGTTKVYNSQRDRQVVGQPYPDFIGGIENRFSWKNIDFGFMGSFQVGGSIYDDADKFQMNNIGAWNLKKRALQRWQKPGDVTDVARLTLGSSGLERVRNTTETLYDGSYFRLKTVNLGYTFPTTLVKRLKLSSARLSLSASNLFTITKFPGDPEIYRDLGNAQQRNLSANVSYLTTPQSRGFTLGLNVNL</sequence>